<dbReference type="InterPro" id="IPR001810">
    <property type="entry name" value="F-box_dom"/>
</dbReference>
<dbReference type="Proteomes" id="UP001209540">
    <property type="component" value="Unassembled WGS sequence"/>
</dbReference>
<keyword evidence="3" id="KW-1185">Reference proteome</keyword>
<proteinExistence type="predicted"/>
<dbReference type="PROSITE" id="PS50181">
    <property type="entry name" value="FBOX"/>
    <property type="match status" value="1"/>
</dbReference>
<dbReference type="EMBL" id="JAIXMP010000017">
    <property type="protein sequence ID" value="KAI9259685.1"/>
    <property type="molecule type" value="Genomic_DNA"/>
</dbReference>
<reference evidence="2" key="2">
    <citation type="submission" date="2023-02" db="EMBL/GenBank/DDBJ databases">
        <authorList>
            <consortium name="DOE Joint Genome Institute"/>
            <person name="Mondo S.J."/>
            <person name="Chang Y."/>
            <person name="Wang Y."/>
            <person name="Ahrendt S."/>
            <person name="Andreopoulos W."/>
            <person name="Barry K."/>
            <person name="Beard J."/>
            <person name="Benny G.L."/>
            <person name="Blankenship S."/>
            <person name="Bonito G."/>
            <person name="Cuomo C."/>
            <person name="Desiro A."/>
            <person name="Gervers K.A."/>
            <person name="Hundley H."/>
            <person name="Kuo A."/>
            <person name="LaButti K."/>
            <person name="Lang B.F."/>
            <person name="Lipzen A."/>
            <person name="O'Donnell K."/>
            <person name="Pangilinan J."/>
            <person name="Reynolds N."/>
            <person name="Sandor L."/>
            <person name="Smith M.W."/>
            <person name="Tsang A."/>
            <person name="Grigoriev I.V."/>
            <person name="Stajich J.E."/>
            <person name="Spatafora J.W."/>
        </authorList>
    </citation>
    <scope>NUCLEOTIDE SEQUENCE</scope>
    <source>
        <strain evidence="2">RSA 2281</strain>
    </source>
</reference>
<dbReference type="SUPFAM" id="SSF52047">
    <property type="entry name" value="RNI-like"/>
    <property type="match status" value="1"/>
</dbReference>
<dbReference type="SUPFAM" id="SSF48452">
    <property type="entry name" value="TPR-like"/>
    <property type="match status" value="1"/>
</dbReference>
<comment type="caution">
    <text evidence="2">The sequence shown here is derived from an EMBL/GenBank/DDBJ whole genome shotgun (WGS) entry which is preliminary data.</text>
</comment>
<organism evidence="2 3">
    <name type="scientific">Phascolomyces articulosus</name>
    <dbReference type="NCBI Taxonomy" id="60185"/>
    <lineage>
        <taxon>Eukaryota</taxon>
        <taxon>Fungi</taxon>
        <taxon>Fungi incertae sedis</taxon>
        <taxon>Mucoromycota</taxon>
        <taxon>Mucoromycotina</taxon>
        <taxon>Mucoromycetes</taxon>
        <taxon>Mucorales</taxon>
        <taxon>Lichtheimiaceae</taxon>
        <taxon>Phascolomyces</taxon>
    </lineage>
</organism>
<accession>A0AAD5K8K2</accession>
<feature type="non-terminal residue" evidence="2">
    <location>
        <position position="1"/>
    </location>
</feature>
<dbReference type="Gene3D" id="1.25.40.10">
    <property type="entry name" value="Tetratricopeptide repeat domain"/>
    <property type="match status" value="1"/>
</dbReference>
<gene>
    <name evidence="2" type="ORF">BDA99DRAFT_513929</name>
</gene>
<dbReference type="Gene3D" id="3.80.10.10">
    <property type="entry name" value="Ribonuclease Inhibitor"/>
    <property type="match status" value="1"/>
</dbReference>
<protein>
    <recommendedName>
        <fullName evidence="1">F-box domain-containing protein</fullName>
    </recommendedName>
</protein>
<evidence type="ECO:0000313" key="2">
    <source>
        <dbReference type="EMBL" id="KAI9259685.1"/>
    </source>
</evidence>
<evidence type="ECO:0000313" key="3">
    <source>
        <dbReference type="Proteomes" id="UP001209540"/>
    </source>
</evidence>
<evidence type="ECO:0000259" key="1">
    <source>
        <dbReference type="PROSITE" id="PS50181"/>
    </source>
</evidence>
<reference evidence="2" key="1">
    <citation type="journal article" date="2022" name="IScience">
        <title>Evolution of zygomycete secretomes and the origins of terrestrial fungal ecologies.</title>
        <authorList>
            <person name="Chang Y."/>
            <person name="Wang Y."/>
            <person name="Mondo S."/>
            <person name="Ahrendt S."/>
            <person name="Andreopoulos W."/>
            <person name="Barry K."/>
            <person name="Beard J."/>
            <person name="Benny G.L."/>
            <person name="Blankenship S."/>
            <person name="Bonito G."/>
            <person name="Cuomo C."/>
            <person name="Desiro A."/>
            <person name="Gervers K.A."/>
            <person name="Hundley H."/>
            <person name="Kuo A."/>
            <person name="LaButti K."/>
            <person name="Lang B.F."/>
            <person name="Lipzen A."/>
            <person name="O'Donnell K."/>
            <person name="Pangilinan J."/>
            <person name="Reynolds N."/>
            <person name="Sandor L."/>
            <person name="Smith M.E."/>
            <person name="Tsang A."/>
            <person name="Grigoriev I.V."/>
            <person name="Stajich J.E."/>
            <person name="Spatafora J.W."/>
        </authorList>
    </citation>
    <scope>NUCLEOTIDE SEQUENCE</scope>
    <source>
        <strain evidence="2">RSA 2281</strain>
    </source>
</reference>
<dbReference type="InterPro" id="IPR032675">
    <property type="entry name" value="LRR_dom_sf"/>
</dbReference>
<sequence>MTVLDHRAYALGMQGKFEPAIKDAEKMISFGPTLDAGYIRLVHLFDMQGKQPDAIKVYRQALKNVPNDNPAYELLVQGEKKAIEKNEQRIDPVSILPSQLDNIIFPLLKEYERAVLMDVSKEWRRRIINSHAAWEEIVEFNPPNRDGIVARAMPYVGKHVEDLKINTGALHLVYKYFDCMENGYLTNIKSLTLNYSGGTMITTNAMMLWTNALWRTRHTLTTLDIDACYFDSPIRLVDILTYSPNLKTFRFKTSRDFAYLIKDIDLLGESTTHGLIDLKLRTYNISGSDLKLLVERCPHLRRLSLKNCEPEVFDVVCDHCPNLEIFGFDPDVIIPELDELDNYGNDNDNDNSNDKLHSPGLKVLYTPSRGKCGVPADKLLRLLWKNQHSLKHIYINMSMTEDQKDNQEPHDNFRPSYQYQPNSFDQLEKFYYLGDIYRVAEPIFFQAMRPCLTYFHPMGPSNIPALVDCLVSLPPVQKLEFTQFSPDANTDTESSIKSLVRLFKTYATTSLSESNKKLEMFSYLDSPLVMTDEVLDALAEVKTIKSIKFASQTANVTQEGLKNFFTKVNKHAQLTEVYLIRTKAVDDEVLDAISELDWLHTLYCESLLSIKDEGVNFVVNKSKTVTTFNILYCHKVTKALVDDVTKSYKQTNIYIDNDDDDDDSLGFGLF</sequence>
<feature type="domain" description="F-box" evidence="1">
    <location>
        <begin position="90"/>
        <end position="137"/>
    </location>
</feature>
<dbReference type="InterPro" id="IPR011990">
    <property type="entry name" value="TPR-like_helical_dom_sf"/>
</dbReference>
<dbReference type="AlphaFoldDB" id="A0AAD5K8K2"/>
<name>A0AAD5K8K2_9FUNG</name>